<dbReference type="SMART" id="SM00710">
    <property type="entry name" value="PbH1"/>
    <property type="match status" value="9"/>
</dbReference>
<dbReference type="GO" id="GO:0016020">
    <property type="term" value="C:membrane"/>
    <property type="evidence" value="ECO:0007669"/>
    <property type="project" value="InterPro"/>
</dbReference>
<evidence type="ECO:0000256" key="3">
    <source>
        <dbReference type="ARBA" id="ARBA00023157"/>
    </source>
</evidence>
<evidence type="ECO:0000313" key="8">
    <source>
        <dbReference type="Proteomes" id="UP000277928"/>
    </source>
</evidence>
<dbReference type="STRING" id="42156.A0A3P6TUZ1"/>
<dbReference type="Pfam" id="PF00530">
    <property type="entry name" value="SRCR"/>
    <property type="match status" value="2"/>
</dbReference>
<dbReference type="PROSITE" id="PS50287">
    <property type="entry name" value="SRCR_2"/>
    <property type="match status" value="2"/>
</dbReference>
<keyword evidence="1" id="KW-0732">Signal</keyword>
<dbReference type="EMBL" id="UYRX01001448">
    <property type="protein sequence ID" value="VDK89697.1"/>
    <property type="molecule type" value="Genomic_DNA"/>
</dbReference>
<reference evidence="7 8" key="1">
    <citation type="submission" date="2018-08" db="EMBL/GenBank/DDBJ databases">
        <authorList>
            <person name="Laetsch R D."/>
            <person name="Stevens L."/>
            <person name="Kumar S."/>
            <person name="Blaxter L. M."/>
        </authorList>
    </citation>
    <scope>NUCLEOTIDE SEQUENCE [LARGE SCALE GENOMIC DNA]</scope>
</reference>
<name>A0A3P6TUZ1_LITSI</name>
<evidence type="ECO:0000259" key="6">
    <source>
        <dbReference type="PROSITE" id="PS50287"/>
    </source>
</evidence>
<comment type="caution">
    <text evidence="5">Lacks conserved residue(s) required for the propagation of feature annotation.</text>
</comment>
<evidence type="ECO:0000256" key="2">
    <source>
        <dbReference type="ARBA" id="ARBA00022737"/>
    </source>
</evidence>
<keyword evidence="3 5" id="KW-1015">Disulfide bond</keyword>
<dbReference type="Proteomes" id="UP000277928">
    <property type="component" value="Unassembled WGS sequence"/>
</dbReference>
<dbReference type="Gene3D" id="3.10.250.10">
    <property type="entry name" value="SRCR-like domain"/>
    <property type="match status" value="2"/>
</dbReference>
<feature type="non-terminal residue" evidence="7">
    <location>
        <position position="1"/>
    </location>
</feature>
<dbReference type="InterPro" id="IPR053243">
    <property type="entry name" value="SJ_maturation_regulator"/>
</dbReference>
<proteinExistence type="predicted"/>
<keyword evidence="2" id="KW-0677">Repeat</keyword>
<dbReference type="InterPro" id="IPR006626">
    <property type="entry name" value="PbH1"/>
</dbReference>
<dbReference type="AlphaFoldDB" id="A0A3P6TUZ1"/>
<protein>
    <recommendedName>
        <fullName evidence="6">SRCR domain-containing protein</fullName>
    </recommendedName>
</protein>
<feature type="domain" description="SRCR" evidence="6">
    <location>
        <begin position="967"/>
        <end position="1089"/>
    </location>
</feature>
<feature type="domain" description="SRCR" evidence="6">
    <location>
        <begin position="79"/>
        <end position="191"/>
    </location>
</feature>
<gene>
    <name evidence="7" type="ORF">NLS_LOCUS9237</name>
</gene>
<dbReference type="PANTHER" id="PTHR47653:SF1">
    <property type="entry name" value="DELETED IN MALIGNANT BRAIN TUMORS 1 PROTEIN"/>
    <property type="match status" value="1"/>
</dbReference>
<dbReference type="GO" id="GO:0045217">
    <property type="term" value="P:cell-cell junction maintenance"/>
    <property type="evidence" value="ECO:0007669"/>
    <property type="project" value="TreeGrafter"/>
</dbReference>
<dbReference type="InterPro" id="IPR036772">
    <property type="entry name" value="SRCR-like_dom_sf"/>
</dbReference>
<evidence type="ECO:0000313" key="7">
    <source>
        <dbReference type="EMBL" id="VDK89697.1"/>
    </source>
</evidence>
<dbReference type="InterPro" id="IPR012334">
    <property type="entry name" value="Pectin_lyas_fold"/>
</dbReference>
<keyword evidence="8" id="KW-1185">Reference proteome</keyword>
<evidence type="ECO:0000256" key="1">
    <source>
        <dbReference type="ARBA" id="ARBA00022729"/>
    </source>
</evidence>
<feature type="disulfide bond" evidence="5">
    <location>
        <begin position="1055"/>
        <end position="1065"/>
    </location>
</feature>
<dbReference type="InterPro" id="IPR001190">
    <property type="entry name" value="SRCR"/>
</dbReference>
<dbReference type="InterPro" id="IPR011050">
    <property type="entry name" value="Pectin_lyase_fold/virulence"/>
</dbReference>
<keyword evidence="4" id="KW-0325">Glycoprotein</keyword>
<dbReference type="PANTHER" id="PTHR47653">
    <property type="entry name" value="PROTEIN BARK BEETLE"/>
    <property type="match status" value="1"/>
</dbReference>
<dbReference type="SUPFAM" id="SSF56487">
    <property type="entry name" value="SRCR-like"/>
    <property type="match status" value="2"/>
</dbReference>
<dbReference type="SMART" id="SM00202">
    <property type="entry name" value="SR"/>
    <property type="match status" value="2"/>
</dbReference>
<sequence length="1103" mass="124137">VYSNNVTLYYRNSPYRIQTDLTIGTKAVLTIETGVKIYFDTGVGIKIKGAMWAVGNEFARIQMLPYQRVVSYNSEMPQFRLIDGSSVRQGRLQIKFQNRWRSICTKLTNWTSVDVSTACRSMGFNDGGIFFIGFWKWYQRNNDTYPFVMPSPKCQPNVLSLWECEGFRNPDMIPLSENLCHGEDDIGIRCWGEPIFLGWQGHWKGLQFFSSSLKYVNSDPDMVALHQESVSRLEFVDLLYAGYDRSTRNTTAAIWVEGIPPIMNGLRIERSCGGAVHLVRPAAPVVIANSTIRNNRGHGIAVMDTIDGRVFINMTTISGNYGDGVHYREAYDQSSYLAMFGKHSVARTAGFLDDNKKPRLDMCMEHKIPHTFFFPHLIEVKLTNGTIISLPPKLLYTYSIQFMSVRNENDKNSDSETRLIICDANANFDGCDGERYRIPILNRILPQTVSFRSSGQPVYLSLEHTTSGLSGRVAGDINLTFLIHASVTDNTFYGLNITHTLIANNIGNGILAQDIRERTVLTNVTVVENEGQAGLLVRDGAADLWINASRISNNLGDGINVSYAGGSITINGTIIGGNKWRGCAFHQNTSSPYLPLHQEIVIKGRPSNNILYLRTQIVDNAWGGILIGNFCIPSWRNIQPKVLISWIELVGNRYHASVEIFACQKDGVANTVVDFTGNRIEAGLGVGFRMEPAVNTIAIISSNQFIANNDTALIIRNSRFPQLHNLPAQVIISKNSFKFNTGQSIIAVGMVEGSQNQNLTFNQQNEVRENRVVNPFPYLNPRFTPYAALVVSSSNVVINRNCFKNPQATYEIGTELGEHAKWIDARENNWGYPRPELFMHRIFDQFNRYTLATIEVNPFAAVCNQRRPHITAVQQYYRSFRKDSEPYILGGTIWENQDLGKGLYTVVDDLNIVPGARLTLSPNTILQFNNGLGMLVQGELVRTELHSSDEMVKFTSTPFVLPRPLNIRLVDENDNIDVSDCRYIDIELLYTVLAGRLEVYVNNQWGTVCNRSWTKELALLACNQLGLIMDPEYPENWQVFPPPGELPLVMDNIRCEEREYDITNCRHDGISHSIIASCASTDVVGLFIFEIIGQIRNEVQTNL</sequence>
<organism evidence="7 8">
    <name type="scientific">Litomosoides sigmodontis</name>
    <name type="common">Filarial nematode worm</name>
    <dbReference type="NCBI Taxonomy" id="42156"/>
    <lineage>
        <taxon>Eukaryota</taxon>
        <taxon>Metazoa</taxon>
        <taxon>Ecdysozoa</taxon>
        <taxon>Nematoda</taxon>
        <taxon>Chromadorea</taxon>
        <taxon>Rhabditida</taxon>
        <taxon>Spirurina</taxon>
        <taxon>Spiruromorpha</taxon>
        <taxon>Filarioidea</taxon>
        <taxon>Onchocercidae</taxon>
        <taxon>Litomosoides</taxon>
    </lineage>
</organism>
<dbReference type="SUPFAM" id="SSF51126">
    <property type="entry name" value="Pectin lyase-like"/>
    <property type="match status" value="2"/>
</dbReference>
<dbReference type="Gene3D" id="2.160.20.10">
    <property type="entry name" value="Single-stranded right-handed beta-helix, Pectin lyase-like"/>
    <property type="match status" value="1"/>
</dbReference>
<evidence type="ECO:0000256" key="5">
    <source>
        <dbReference type="PROSITE-ProRule" id="PRU00196"/>
    </source>
</evidence>
<dbReference type="OMA" id="GEHAKWI"/>
<evidence type="ECO:0000256" key="4">
    <source>
        <dbReference type="ARBA" id="ARBA00023180"/>
    </source>
</evidence>
<dbReference type="OrthoDB" id="5857313at2759"/>
<feature type="disulfide bond" evidence="5">
    <location>
        <begin position="154"/>
        <end position="164"/>
    </location>
</feature>
<accession>A0A3P6TUZ1</accession>